<dbReference type="AlphaFoldDB" id="A0A803R5T3"/>
<proteinExistence type="predicted"/>
<dbReference type="EnsemblPlants" id="novel_model_5436_5bd9a17a">
    <property type="protein sequence ID" value="cds.novel_model_5436_5bd9a17a"/>
    <property type="gene ID" value="novel_gene_2813_5bd9a17a"/>
</dbReference>
<evidence type="ECO:0000313" key="3">
    <source>
        <dbReference type="Proteomes" id="UP000596661"/>
    </source>
</evidence>
<reference evidence="2" key="2">
    <citation type="submission" date="2021-03" db="UniProtKB">
        <authorList>
            <consortium name="EnsemblPlants"/>
        </authorList>
    </citation>
    <scope>IDENTIFICATION</scope>
</reference>
<keyword evidence="1" id="KW-0472">Membrane</keyword>
<keyword evidence="1" id="KW-1133">Transmembrane helix</keyword>
<reference evidence="2" key="1">
    <citation type="submission" date="2018-11" db="EMBL/GenBank/DDBJ databases">
        <authorList>
            <person name="Grassa J C."/>
        </authorList>
    </citation>
    <scope>NUCLEOTIDE SEQUENCE [LARGE SCALE GENOMIC DNA]</scope>
</reference>
<protein>
    <submittedName>
        <fullName evidence="2">Uncharacterized protein</fullName>
    </submittedName>
</protein>
<dbReference type="Proteomes" id="UP000596661">
    <property type="component" value="Chromosome 6"/>
</dbReference>
<evidence type="ECO:0000256" key="1">
    <source>
        <dbReference type="SAM" id="Phobius"/>
    </source>
</evidence>
<accession>A0A803R5T3</accession>
<keyword evidence="3" id="KW-1185">Reference proteome</keyword>
<feature type="transmembrane region" description="Helical" evidence="1">
    <location>
        <begin position="30"/>
        <end position="49"/>
    </location>
</feature>
<keyword evidence="1" id="KW-0812">Transmembrane</keyword>
<dbReference type="EMBL" id="UZAU01000598">
    <property type="status" value="NOT_ANNOTATED_CDS"/>
    <property type="molecule type" value="Genomic_DNA"/>
</dbReference>
<dbReference type="Gramene" id="novel_model_5436_5bd9a17a">
    <property type="protein sequence ID" value="cds.novel_model_5436_5bd9a17a"/>
    <property type="gene ID" value="novel_gene_2813_5bd9a17a"/>
</dbReference>
<name>A0A803R5T3_CANSA</name>
<sequence>MFIIMYISSFMIFIRHMLIYPSNQEIITSLLYHLAIMASLIKFVSFFIFHRMAYQVTNQKVKLILR</sequence>
<organism evidence="2 3">
    <name type="scientific">Cannabis sativa</name>
    <name type="common">Hemp</name>
    <name type="synonym">Marijuana</name>
    <dbReference type="NCBI Taxonomy" id="3483"/>
    <lineage>
        <taxon>Eukaryota</taxon>
        <taxon>Viridiplantae</taxon>
        <taxon>Streptophyta</taxon>
        <taxon>Embryophyta</taxon>
        <taxon>Tracheophyta</taxon>
        <taxon>Spermatophyta</taxon>
        <taxon>Magnoliopsida</taxon>
        <taxon>eudicotyledons</taxon>
        <taxon>Gunneridae</taxon>
        <taxon>Pentapetalae</taxon>
        <taxon>rosids</taxon>
        <taxon>fabids</taxon>
        <taxon>Rosales</taxon>
        <taxon>Cannabaceae</taxon>
        <taxon>Cannabis</taxon>
    </lineage>
</organism>
<evidence type="ECO:0000313" key="2">
    <source>
        <dbReference type="EnsemblPlants" id="cds.novel_model_5436_5bd9a17a"/>
    </source>
</evidence>